<dbReference type="RefSeq" id="XP_018268466.1">
    <property type="nucleotide sequence ID" value="XM_018418066.1"/>
</dbReference>
<keyword evidence="3" id="KW-1185">Reference proteome</keyword>
<dbReference type="AlphaFoldDB" id="A0A0P9EYW7"/>
<protein>
    <submittedName>
        <fullName evidence="2">Uncharacterized protein</fullName>
    </submittedName>
</protein>
<feature type="transmembrane region" description="Helical" evidence="1">
    <location>
        <begin position="106"/>
        <end position="126"/>
    </location>
</feature>
<accession>A0A0P9EYW7</accession>
<keyword evidence="1" id="KW-1133">Transmembrane helix</keyword>
<gene>
    <name evidence="2" type="ORF">RHOBADRAFT_55884</name>
</gene>
<evidence type="ECO:0000313" key="3">
    <source>
        <dbReference type="Proteomes" id="UP000053890"/>
    </source>
</evidence>
<sequence length="259" mass="28806">METILFGGGFFVLAACGYRWTRRSSDLVSALATIAFTVLVRLSAFLLPVDLFILNLRDTYRAQLQADALPHFEAQQFLDGHMSLAPGSDLAEYALLPDSPAQSGTVFVFTFIIWLFLVWFATGLYANLVAQLVSPYFVYSRRARLSPRYCIPAALLGIAYMWYPAISDYLDVATVISNKSLVAKHLYEEDGCPKSLSAPEGYCQLLASAITSPREHFFGGHLLWRAIKKTIEEAKDEQRLSSAILIGGVVLHLAFIMHL</sequence>
<evidence type="ECO:0000256" key="1">
    <source>
        <dbReference type="SAM" id="Phobius"/>
    </source>
</evidence>
<proteinExistence type="predicted"/>
<dbReference type="GeneID" id="28978514"/>
<evidence type="ECO:0000313" key="2">
    <source>
        <dbReference type="EMBL" id="KPV72417.1"/>
    </source>
</evidence>
<feature type="transmembrane region" description="Helical" evidence="1">
    <location>
        <begin position="146"/>
        <end position="163"/>
    </location>
</feature>
<keyword evidence="1" id="KW-0472">Membrane</keyword>
<keyword evidence="1" id="KW-0812">Transmembrane</keyword>
<reference evidence="2 3" key="1">
    <citation type="journal article" date="2015" name="Front. Microbiol.">
        <title>Genome sequence of the plant growth promoting endophytic yeast Rhodotorula graminis WP1.</title>
        <authorList>
            <person name="Firrincieli A."/>
            <person name="Otillar R."/>
            <person name="Salamov A."/>
            <person name="Schmutz J."/>
            <person name="Khan Z."/>
            <person name="Redman R.S."/>
            <person name="Fleck N.D."/>
            <person name="Lindquist E."/>
            <person name="Grigoriev I.V."/>
            <person name="Doty S.L."/>
        </authorList>
    </citation>
    <scope>NUCLEOTIDE SEQUENCE [LARGE SCALE GENOMIC DNA]</scope>
    <source>
        <strain evidence="2 3">WP1</strain>
    </source>
</reference>
<organism evidence="2 3">
    <name type="scientific">Rhodotorula graminis (strain WP1)</name>
    <dbReference type="NCBI Taxonomy" id="578459"/>
    <lineage>
        <taxon>Eukaryota</taxon>
        <taxon>Fungi</taxon>
        <taxon>Dikarya</taxon>
        <taxon>Basidiomycota</taxon>
        <taxon>Pucciniomycotina</taxon>
        <taxon>Microbotryomycetes</taxon>
        <taxon>Sporidiobolales</taxon>
        <taxon>Sporidiobolaceae</taxon>
        <taxon>Rhodotorula</taxon>
    </lineage>
</organism>
<dbReference type="EMBL" id="KQ474087">
    <property type="protein sequence ID" value="KPV72417.1"/>
    <property type="molecule type" value="Genomic_DNA"/>
</dbReference>
<name>A0A0P9EYW7_RHOGW</name>
<feature type="transmembrane region" description="Helical" evidence="1">
    <location>
        <begin position="27"/>
        <end position="54"/>
    </location>
</feature>
<dbReference type="Proteomes" id="UP000053890">
    <property type="component" value="Unassembled WGS sequence"/>
</dbReference>